<dbReference type="RefSeq" id="WP_085464633.1">
    <property type="nucleotide sequence ID" value="NZ_FXBL01000004.1"/>
</dbReference>
<dbReference type="AlphaFoldDB" id="A0A1X7NVS6"/>
<evidence type="ECO:0008006" key="3">
    <source>
        <dbReference type="Google" id="ProtNLM"/>
    </source>
</evidence>
<dbReference type="EMBL" id="FXBL01000004">
    <property type="protein sequence ID" value="SMH42241.1"/>
    <property type="molecule type" value="Genomic_DNA"/>
</dbReference>
<dbReference type="Proteomes" id="UP000193083">
    <property type="component" value="Unassembled WGS sequence"/>
</dbReference>
<evidence type="ECO:0000313" key="2">
    <source>
        <dbReference type="Proteomes" id="UP000193083"/>
    </source>
</evidence>
<keyword evidence="2" id="KW-1185">Reference proteome</keyword>
<dbReference type="OrthoDB" id="7353918at2"/>
<proteinExistence type="predicted"/>
<name>A0A1X7NVS6_9HYPH</name>
<evidence type="ECO:0000313" key="1">
    <source>
        <dbReference type="EMBL" id="SMH42241.1"/>
    </source>
</evidence>
<sequence length="208" mass="23476">MNPTAAIHVAKKQLGLDEDTYRDLLGRVTGKRSAKDMSHAERQAVLDEMRRHGFKAGSNGSRKRLEGRFAKKLQALWIAGWNLGVVRDRDDAALIAFVRRQTHIDHVRFLVDAAEARKAVEAIKAWLAREAGVDWGEGTDKPAWLREPGAQIAMAQWTILANAGVVDRSFYAFRAFVEERAFRPLGQMKAGEWRGIMNTLGERVRKVR</sequence>
<dbReference type="Pfam" id="PF06252">
    <property type="entry name" value="GemA"/>
    <property type="match status" value="1"/>
</dbReference>
<reference evidence="1 2" key="1">
    <citation type="submission" date="2017-04" db="EMBL/GenBank/DDBJ databases">
        <authorList>
            <person name="Afonso C.L."/>
            <person name="Miller P.J."/>
            <person name="Scott M.A."/>
            <person name="Spackman E."/>
            <person name="Goraichik I."/>
            <person name="Dimitrov K.M."/>
            <person name="Suarez D.L."/>
            <person name="Swayne D.E."/>
        </authorList>
    </citation>
    <scope>NUCLEOTIDE SEQUENCE [LARGE SCALE GENOMIC DNA]</scope>
    <source>
        <strain evidence="1 2">B5P</strain>
    </source>
</reference>
<accession>A0A1X7NVS6</accession>
<protein>
    <recommendedName>
        <fullName evidence="3">Mu-like prophage protein gp16</fullName>
    </recommendedName>
</protein>
<organism evidence="1 2">
    <name type="scientific">Mesorhizobium australicum</name>
    <dbReference type="NCBI Taxonomy" id="536018"/>
    <lineage>
        <taxon>Bacteria</taxon>
        <taxon>Pseudomonadati</taxon>
        <taxon>Pseudomonadota</taxon>
        <taxon>Alphaproteobacteria</taxon>
        <taxon>Hyphomicrobiales</taxon>
        <taxon>Phyllobacteriaceae</taxon>
        <taxon>Mesorhizobium</taxon>
    </lineage>
</organism>
<dbReference type="InterPro" id="IPR009363">
    <property type="entry name" value="Phage_Mu_Gp16"/>
</dbReference>
<gene>
    <name evidence="1" type="ORF">SAMN02982922_2722</name>
</gene>